<reference evidence="2 3" key="1">
    <citation type="submission" date="2020-09" db="EMBL/GenBank/DDBJ databases">
        <title>Characterization of Paenibacillus peoriae strain ZF390 with broad-spectrum antimicrobial activity as a potential biocontrol agent.</title>
        <authorList>
            <person name="Li L."/>
            <person name="Zhao Y."/>
            <person name="Li B."/>
            <person name="Xie X."/>
        </authorList>
    </citation>
    <scope>NUCLEOTIDE SEQUENCE [LARGE SCALE GENOMIC DNA]</scope>
    <source>
        <strain evidence="2 3">ZF390</strain>
    </source>
</reference>
<dbReference type="EMBL" id="CP061172">
    <property type="protein sequence ID" value="QNR65135.1"/>
    <property type="molecule type" value="Genomic_DNA"/>
</dbReference>
<feature type="domain" description="S1 motif" evidence="1">
    <location>
        <begin position="128"/>
        <end position="201"/>
    </location>
</feature>
<sequence length="306" mass="34996">MAARLGNNNTEEFDGLNNEEIAWSKLRDAKNRKRVLFARAVGLEDVVFGSLSMPCLKLNFDGIFGYLPQNKIDNYEFKGLHSFLGKTFEFVVEELITEEGNKTGTFVANRIEALRILSNRFWNTAQTDRIYEAFIRGIDPYNLYLLVEGVAVRMNRTEVDYSLYEDLREIFNIGDSIEVKITSIEKPEEGISDGFLEVSARILNKDPWDNIVNYKERSFYLGKLTRIRPDLGFFIELEPGLAVLCNVPPGAHGRKFKKGDELEVKISTIDKEERRIRGLIILPRNRIGASSKNFRNSVLRRGASRG</sequence>
<feature type="domain" description="S1 motif" evidence="1">
    <location>
        <begin position="217"/>
        <end position="285"/>
    </location>
</feature>
<keyword evidence="2" id="KW-0687">Ribonucleoprotein</keyword>
<dbReference type="InterPro" id="IPR012340">
    <property type="entry name" value="NA-bd_OB-fold"/>
</dbReference>
<organism evidence="2 3">
    <name type="scientific">Paenibacillus peoriae</name>
    <dbReference type="NCBI Taxonomy" id="59893"/>
    <lineage>
        <taxon>Bacteria</taxon>
        <taxon>Bacillati</taxon>
        <taxon>Bacillota</taxon>
        <taxon>Bacilli</taxon>
        <taxon>Bacillales</taxon>
        <taxon>Paenibacillaceae</taxon>
        <taxon>Paenibacillus</taxon>
    </lineage>
</organism>
<dbReference type="GO" id="GO:0003676">
    <property type="term" value="F:nucleic acid binding"/>
    <property type="evidence" value="ECO:0007669"/>
    <property type="project" value="InterPro"/>
</dbReference>
<accession>A0A7H0Y227</accession>
<dbReference type="PROSITE" id="PS50126">
    <property type="entry name" value="S1"/>
    <property type="match status" value="2"/>
</dbReference>
<dbReference type="CDD" id="cd00164">
    <property type="entry name" value="S1_like"/>
    <property type="match status" value="1"/>
</dbReference>
<dbReference type="Proteomes" id="UP000516384">
    <property type="component" value="Chromosome"/>
</dbReference>
<evidence type="ECO:0000313" key="3">
    <source>
        <dbReference type="Proteomes" id="UP000516384"/>
    </source>
</evidence>
<protein>
    <submittedName>
        <fullName evidence="2">30S ribosomal protein S1</fullName>
    </submittedName>
</protein>
<dbReference type="RefSeq" id="WP_190297045.1">
    <property type="nucleotide sequence ID" value="NZ_CP061172.1"/>
</dbReference>
<dbReference type="Gene3D" id="2.40.50.140">
    <property type="entry name" value="Nucleic acid-binding proteins"/>
    <property type="match status" value="2"/>
</dbReference>
<dbReference type="SMART" id="SM00316">
    <property type="entry name" value="S1"/>
    <property type="match status" value="2"/>
</dbReference>
<name>A0A7H0Y227_9BACL</name>
<evidence type="ECO:0000313" key="2">
    <source>
        <dbReference type="EMBL" id="QNR65135.1"/>
    </source>
</evidence>
<gene>
    <name evidence="2" type="ORF">IAQ67_14545</name>
</gene>
<dbReference type="InterPro" id="IPR003029">
    <property type="entry name" value="S1_domain"/>
</dbReference>
<dbReference type="SUPFAM" id="SSF50249">
    <property type="entry name" value="Nucleic acid-binding proteins"/>
    <property type="match status" value="2"/>
</dbReference>
<keyword evidence="2" id="KW-0689">Ribosomal protein</keyword>
<evidence type="ECO:0000259" key="1">
    <source>
        <dbReference type="PROSITE" id="PS50126"/>
    </source>
</evidence>
<proteinExistence type="predicted"/>
<dbReference type="GO" id="GO:0005840">
    <property type="term" value="C:ribosome"/>
    <property type="evidence" value="ECO:0007669"/>
    <property type="project" value="UniProtKB-KW"/>
</dbReference>
<dbReference type="AlphaFoldDB" id="A0A7H0Y227"/>